<gene>
    <name evidence="2" type="ORF">QF206_05000</name>
</gene>
<evidence type="ECO:0000313" key="3">
    <source>
        <dbReference type="Proteomes" id="UP001321506"/>
    </source>
</evidence>
<dbReference type="InterPro" id="IPR003959">
    <property type="entry name" value="ATPase_AAA_core"/>
</dbReference>
<proteinExistence type="predicted"/>
<organism evidence="2 3">
    <name type="scientific">Ruicaihuangia caeni</name>
    <dbReference type="NCBI Taxonomy" id="3042517"/>
    <lineage>
        <taxon>Bacteria</taxon>
        <taxon>Bacillati</taxon>
        <taxon>Actinomycetota</taxon>
        <taxon>Actinomycetes</taxon>
        <taxon>Micrococcales</taxon>
        <taxon>Microbacteriaceae</taxon>
        <taxon>Ruicaihuangia</taxon>
    </lineage>
</organism>
<dbReference type="Pfam" id="PF13304">
    <property type="entry name" value="AAA_21"/>
    <property type="match status" value="1"/>
</dbReference>
<dbReference type="EMBL" id="JASATX010000001">
    <property type="protein sequence ID" value="MDI2098324.1"/>
    <property type="molecule type" value="Genomic_DNA"/>
</dbReference>
<dbReference type="RefSeq" id="WP_281488066.1">
    <property type="nucleotide sequence ID" value="NZ_JASATX010000001.1"/>
</dbReference>
<keyword evidence="3" id="KW-1185">Reference proteome</keyword>
<reference evidence="2 3" key="1">
    <citation type="submission" date="2023-04" db="EMBL/GenBank/DDBJ databases">
        <title>Klugiella caeni sp. nov. isolated from the sludge of biochemical tank.</title>
        <authorList>
            <person name="Geng K."/>
        </authorList>
    </citation>
    <scope>NUCLEOTIDE SEQUENCE [LARGE SCALE GENOMIC DNA]</scope>
    <source>
        <strain evidence="2 3">YN-L-19</strain>
    </source>
</reference>
<sequence>MKHWQERLQAAFPSNSALFNGQANDFSFVVQSINLIGGESIPLQRAGVTAVVGANNAGKSTVLREAWEKLAHRPGHPEVPRIAVESLTLATSGTAADVISWVGENSTFIQRDSTAGFQRAQTGVVNPSQLLRGWNTHPPAELGELANFLVFYGNAQGRFGIGGAAEMRENVDDPPQHPVHRLQDSKALLDELSAVSEEIFGKPLTLDGLGRTLRLRVGSVGLEPPRIDDISQAYRDRMAELRPLDEQGDGMRSLMGQLLPVVTASYKLLLIDEPEAFLHPPQAQALGAELGRIAAREKLQIVLATHDRGLLTGLLQSGVDVSVVRLARSDGPTRASRLGAAELRALWTDPVLKYTNVLDGLFHRMVVVAEAEGDCAFLAAALDCPSRADGPLPRNEILFVPTGGKDGMAKVCSALSAVDVPVVAAPDLDMLSDKSKLSVLVGSVGGVWTEELDRLWKVATADLTAPREPANVGHVLDAITALLADKRSEPYSKSFKDAVAAQLRTTASPWASVKEHGMSAFRGEARTAAGELLTKLDEAGVVLVEHGDLERLAPEVAVRKGPGWLQAALERGEQCNALTQRHVDRIVASGARRVNAGS</sequence>
<dbReference type="InterPro" id="IPR051396">
    <property type="entry name" value="Bact_Antivir_Def_Nuclease"/>
</dbReference>
<feature type="domain" description="ATPase AAA-type core" evidence="1">
    <location>
        <begin position="237"/>
        <end position="311"/>
    </location>
</feature>
<dbReference type="PANTHER" id="PTHR43581:SF4">
    <property type="entry name" value="ATP_GTP PHOSPHATASE"/>
    <property type="match status" value="1"/>
</dbReference>
<dbReference type="GO" id="GO:0005524">
    <property type="term" value="F:ATP binding"/>
    <property type="evidence" value="ECO:0007669"/>
    <property type="project" value="InterPro"/>
</dbReference>
<evidence type="ECO:0000313" key="2">
    <source>
        <dbReference type="EMBL" id="MDI2098324.1"/>
    </source>
</evidence>
<dbReference type="Proteomes" id="UP001321506">
    <property type="component" value="Unassembled WGS sequence"/>
</dbReference>
<evidence type="ECO:0000259" key="1">
    <source>
        <dbReference type="Pfam" id="PF13304"/>
    </source>
</evidence>
<accession>A0AAW6T4D9</accession>
<protein>
    <submittedName>
        <fullName evidence="2">AAA family ATPase</fullName>
    </submittedName>
</protein>
<comment type="caution">
    <text evidence="2">The sequence shown here is derived from an EMBL/GenBank/DDBJ whole genome shotgun (WGS) entry which is preliminary data.</text>
</comment>
<dbReference type="Gene3D" id="3.40.50.300">
    <property type="entry name" value="P-loop containing nucleotide triphosphate hydrolases"/>
    <property type="match status" value="1"/>
</dbReference>
<dbReference type="AlphaFoldDB" id="A0AAW6T4D9"/>
<dbReference type="GO" id="GO:0016887">
    <property type="term" value="F:ATP hydrolysis activity"/>
    <property type="evidence" value="ECO:0007669"/>
    <property type="project" value="InterPro"/>
</dbReference>
<dbReference type="PANTHER" id="PTHR43581">
    <property type="entry name" value="ATP/GTP PHOSPHATASE"/>
    <property type="match status" value="1"/>
</dbReference>
<dbReference type="InterPro" id="IPR027417">
    <property type="entry name" value="P-loop_NTPase"/>
</dbReference>
<dbReference type="SUPFAM" id="SSF52540">
    <property type="entry name" value="P-loop containing nucleoside triphosphate hydrolases"/>
    <property type="match status" value="1"/>
</dbReference>
<name>A0AAW6T4D9_9MICO</name>